<name>A0ABT6HSE3_9ACTN</name>
<protein>
    <submittedName>
        <fullName evidence="2">Uncharacterized protein</fullName>
    </submittedName>
</protein>
<evidence type="ECO:0000313" key="3">
    <source>
        <dbReference type="Proteomes" id="UP001223144"/>
    </source>
</evidence>
<proteinExistence type="predicted"/>
<comment type="caution">
    <text evidence="2">The sequence shown here is derived from an EMBL/GenBank/DDBJ whole genome shotgun (WGS) entry which is preliminary data.</text>
</comment>
<dbReference type="Proteomes" id="UP001223144">
    <property type="component" value="Unassembled WGS sequence"/>
</dbReference>
<dbReference type="RefSeq" id="WP_279930532.1">
    <property type="nucleotide sequence ID" value="NZ_JARWBG010000029.1"/>
</dbReference>
<accession>A0ABT6HSE3</accession>
<feature type="region of interest" description="Disordered" evidence="1">
    <location>
        <begin position="1"/>
        <end position="20"/>
    </location>
</feature>
<reference evidence="2 3" key="1">
    <citation type="submission" date="2023-04" db="EMBL/GenBank/DDBJ databases">
        <title>Streptomyces chengmaiensis sp. nov. isolated from the stem of mangrove plant in Hainan.</title>
        <authorList>
            <person name="Huang X."/>
            <person name="Zhou S."/>
            <person name="Chu X."/>
            <person name="Xie Y."/>
            <person name="Lin Y."/>
        </authorList>
    </citation>
    <scope>NUCLEOTIDE SEQUENCE [LARGE SCALE GENOMIC DNA]</scope>
    <source>
        <strain evidence="2 3">HNM0663</strain>
    </source>
</reference>
<organism evidence="2 3">
    <name type="scientific">Streptomyces chengmaiensis</name>
    <dbReference type="NCBI Taxonomy" id="3040919"/>
    <lineage>
        <taxon>Bacteria</taxon>
        <taxon>Bacillati</taxon>
        <taxon>Actinomycetota</taxon>
        <taxon>Actinomycetes</taxon>
        <taxon>Kitasatosporales</taxon>
        <taxon>Streptomycetaceae</taxon>
        <taxon>Streptomyces</taxon>
    </lineage>
</organism>
<sequence length="99" mass="10598">MSQDLSSEEIARHLTSPDGNDWIGRAQYVAADAEGRAEIRGLVADHIKTLLVTGIGGSFTEGAVTAENLCNAMWHLMAESDQEDELARTEVPITENAGA</sequence>
<keyword evidence="3" id="KW-1185">Reference proteome</keyword>
<evidence type="ECO:0000256" key="1">
    <source>
        <dbReference type="SAM" id="MobiDB-lite"/>
    </source>
</evidence>
<dbReference type="EMBL" id="JARWBG010000029">
    <property type="protein sequence ID" value="MDH2391628.1"/>
    <property type="molecule type" value="Genomic_DNA"/>
</dbReference>
<gene>
    <name evidence="2" type="ORF">QCN29_23175</name>
</gene>
<evidence type="ECO:0000313" key="2">
    <source>
        <dbReference type="EMBL" id="MDH2391628.1"/>
    </source>
</evidence>